<dbReference type="Proteomes" id="UP000521017">
    <property type="component" value="Unassembled WGS sequence"/>
</dbReference>
<sequence>MKKILAAFLLFLVFSVKAQPVIKNGLETFIQENLVYPEFSLKHCIQGKVNISFKVNLLGEVYTSKVTNGPGIDLDQEALRLIRLSSGQWQVPPGYDTTYVLIAPVNFKVSGDDCNNVSITDVRKSIAAYQADNALTDVIINFYRNKAEGKYSEAEEARINAMKKELGYDDEYLQRRIEAGKKKLKQKDKQGACEDFLFVKNMGSSLADELLVIYCK</sequence>
<evidence type="ECO:0000313" key="4">
    <source>
        <dbReference type="Proteomes" id="UP000521017"/>
    </source>
</evidence>
<dbReference type="PROSITE" id="PS52015">
    <property type="entry name" value="TONB_CTD"/>
    <property type="match status" value="1"/>
</dbReference>
<dbReference type="GO" id="GO:0055085">
    <property type="term" value="P:transmembrane transport"/>
    <property type="evidence" value="ECO:0007669"/>
    <property type="project" value="InterPro"/>
</dbReference>
<dbReference type="Gene3D" id="3.30.1150.10">
    <property type="match status" value="1"/>
</dbReference>
<dbReference type="RefSeq" id="WP_184628492.1">
    <property type="nucleotide sequence ID" value="NZ_JACHCC010000013.1"/>
</dbReference>
<name>A0A7X0J9I7_9SPHI</name>
<feature type="domain" description="TonB C-terminal" evidence="2">
    <location>
        <begin position="21"/>
        <end position="116"/>
    </location>
</feature>
<evidence type="ECO:0000313" key="3">
    <source>
        <dbReference type="EMBL" id="MBB6502226.1"/>
    </source>
</evidence>
<keyword evidence="1" id="KW-0732">Signal</keyword>
<feature type="chain" id="PRO_5030544659" description="TonB C-terminal domain-containing protein" evidence="1">
    <location>
        <begin position="19"/>
        <end position="216"/>
    </location>
</feature>
<dbReference type="SUPFAM" id="SSF74653">
    <property type="entry name" value="TolA/TonB C-terminal domain"/>
    <property type="match status" value="1"/>
</dbReference>
<accession>A0A7X0J9I7</accession>
<gene>
    <name evidence="3" type="ORF">HDF25_004405</name>
</gene>
<organism evidence="3 4">
    <name type="scientific">Pedobacter cryoconitis</name>
    <dbReference type="NCBI Taxonomy" id="188932"/>
    <lineage>
        <taxon>Bacteria</taxon>
        <taxon>Pseudomonadati</taxon>
        <taxon>Bacteroidota</taxon>
        <taxon>Sphingobacteriia</taxon>
        <taxon>Sphingobacteriales</taxon>
        <taxon>Sphingobacteriaceae</taxon>
        <taxon>Pedobacter</taxon>
    </lineage>
</organism>
<dbReference type="InterPro" id="IPR037682">
    <property type="entry name" value="TonB_C"/>
</dbReference>
<evidence type="ECO:0000259" key="2">
    <source>
        <dbReference type="PROSITE" id="PS52015"/>
    </source>
</evidence>
<proteinExistence type="predicted"/>
<protein>
    <recommendedName>
        <fullName evidence="2">TonB C-terminal domain-containing protein</fullName>
    </recommendedName>
</protein>
<comment type="caution">
    <text evidence="3">The sequence shown here is derived from an EMBL/GenBank/DDBJ whole genome shotgun (WGS) entry which is preliminary data.</text>
</comment>
<dbReference type="EMBL" id="JACHCC010000013">
    <property type="protein sequence ID" value="MBB6502226.1"/>
    <property type="molecule type" value="Genomic_DNA"/>
</dbReference>
<reference evidence="3 4" key="1">
    <citation type="submission" date="2020-08" db="EMBL/GenBank/DDBJ databases">
        <title>Genomic Encyclopedia of Type Strains, Phase IV (KMG-V): Genome sequencing to study the core and pangenomes of soil and plant-associated prokaryotes.</title>
        <authorList>
            <person name="Whitman W."/>
        </authorList>
    </citation>
    <scope>NUCLEOTIDE SEQUENCE [LARGE SCALE GENOMIC DNA]</scope>
    <source>
        <strain evidence="3 4">M2T3</strain>
    </source>
</reference>
<dbReference type="Pfam" id="PF03544">
    <property type="entry name" value="TonB_C"/>
    <property type="match status" value="1"/>
</dbReference>
<feature type="signal peptide" evidence="1">
    <location>
        <begin position="1"/>
        <end position="18"/>
    </location>
</feature>
<dbReference type="AlphaFoldDB" id="A0A7X0J9I7"/>
<evidence type="ECO:0000256" key="1">
    <source>
        <dbReference type="SAM" id="SignalP"/>
    </source>
</evidence>